<protein>
    <submittedName>
        <fullName evidence="3 4">Intraflagellar transport-associated protein isoform X1</fullName>
    </submittedName>
</protein>
<gene>
    <name evidence="3 4 5" type="primary">IFTAP</name>
</gene>
<evidence type="ECO:0000313" key="2">
    <source>
        <dbReference type="Proteomes" id="UP001652627"/>
    </source>
</evidence>
<dbReference type="PANTHER" id="PTHR35543:SF1">
    <property type="entry name" value="INTRAFLAGELLAR TRANSPORT-ASSOCIATED PROTEIN"/>
    <property type="match status" value="1"/>
</dbReference>
<proteinExistence type="predicted"/>
<dbReference type="GeneID" id="106498366"/>
<name>A0ABM4EI82_9AVES</name>
<dbReference type="Proteomes" id="UP001652627">
    <property type="component" value="Chromosome 4"/>
</dbReference>
<dbReference type="RefSeq" id="XP_067152407.1">
    <property type="nucleotide sequence ID" value="XM_067296306.1"/>
</dbReference>
<dbReference type="PANTHER" id="PTHR35543">
    <property type="entry name" value="PROTEIN C11ORF74"/>
    <property type="match status" value="1"/>
</dbReference>
<dbReference type="RefSeq" id="XP_067152406.1">
    <property type="nucleotide sequence ID" value="XM_067296305.1"/>
</dbReference>
<evidence type="ECO:0000256" key="1">
    <source>
        <dbReference type="SAM" id="MobiDB-lite"/>
    </source>
</evidence>
<feature type="compositionally biased region" description="Basic and acidic residues" evidence="1">
    <location>
        <begin position="61"/>
        <end position="75"/>
    </location>
</feature>
<evidence type="ECO:0000313" key="5">
    <source>
        <dbReference type="RefSeq" id="XP_067152408.1"/>
    </source>
</evidence>
<accession>A0ABM4EI82</accession>
<dbReference type="RefSeq" id="XP_067152408.1">
    <property type="nucleotide sequence ID" value="XM_067296307.1"/>
</dbReference>
<reference evidence="3 4" key="1">
    <citation type="submission" date="2025-05" db="UniProtKB">
        <authorList>
            <consortium name="RefSeq"/>
        </authorList>
    </citation>
    <scope>IDENTIFICATION</scope>
    <source>
        <tissue evidence="3 4">Blood</tissue>
    </source>
</reference>
<feature type="region of interest" description="Disordered" evidence="1">
    <location>
        <begin position="59"/>
        <end position="88"/>
    </location>
</feature>
<sequence length="241" mass="27248">MEEQLLNNSILDQFINSHEQSYEEFLNTFTYLLKEEEGKTIQGCKADFLRKTFSTSALSSRNKEDDGSPGRRKELSVPLPPQMPNGNETEMSECWKVGGPDRNNLSLSERMKARFSLISFKLFLQVGKYLDLQDIDTDEETYSAGSLVLPGEVEQTVICCTLSFDQPIQWKVRTLSVIQPSDSKTQELLGDDVQPFSLDEEFDYDNVALTPKFSEAELKAITDLSEEKKMETDVKSAGAKD</sequence>
<evidence type="ECO:0000313" key="4">
    <source>
        <dbReference type="RefSeq" id="XP_067152407.1"/>
    </source>
</evidence>
<evidence type="ECO:0000313" key="3">
    <source>
        <dbReference type="RefSeq" id="XP_067152406.1"/>
    </source>
</evidence>
<keyword evidence="2" id="KW-1185">Reference proteome</keyword>
<dbReference type="InterPro" id="IPR040028">
    <property type="entry name" value="IFTAP"/>
</dbReference>
<organism evidence="2 4">
    <name type="scientific">Apteryx mantelli</name>
    <name type="common">North Island brown kiwi</name>
    <dbReference type="NCBI Taxonomy" id="2696672"/>
    <lineage>
        <taxon>Eukaryota</taxon>
        <taxon>Metazoa</taxon>
        <taxon>Chordata</taxon>
        <taxon>Craniata</taxon>
        <taxon>Vertebrata</taxon>
        <taxon>Euteleostomi</taxon>
        <taxon>Archelosauria</taxon>
        <taxon>Archosauria</taxon>
        <taxon>Dinosauria</taxon>
        <taxon>Saurischia</taxon>
        <taxon>Theropoda</taxon>
        <taxon>Coelurosauria</taxon>
        <taxon>Aves</taxon>
        <taxon>Palaeognathae</taxon>
        <taxon>Apterygiformes</taxon>
        <taxon>Apterygidae</taxon>
        <taxon>Apteryx</taxon>
    </lineage>
</organism>
<dbReference type="Pfam" id="PF17722">
    <property type="entry name" value="IFTAP"/>
    <property type="match status" value="1"/>
</dbReference>